<evidence type="ECO:0000313" key="1">
    <source>
        <dbReference type="EMBL" id="RMV70680.1"/>
    </source>
</evidence>
<protein>
    <submittedName>
        <fullName evidence="1">Uncharacterized protein</fullName>
    </submittedName>
</protein>
<evidence type="ECO:0000313" key="2">
    <source>
        <dbReference type="Proteomes" id="UP000269872"/>
    </source>
</evidence>
<dbReference type="Pfam" id="PF19496">
    <property type="entry name" value="DUF6031"/>
    <property type="match status" value="1"/>
</dbReference>
<sequence>MTASNQSPVRQWFPRLGGGYVYPAGAYAQKLISVAWLLMTELEAYLEDLEGASDEPRVVDALRIKLAELMVDIDCRLAGADTPNELHQFALFSEYGLTDVIAHTGPVAAEWLGVPADNAAGQDNEAERLIDLFKELLEAFPGKLFNPLLPGTQGQVLRTLRDWDRSCRLAGSDAAFLAPLMRSL</sequence>
<organism evidence="1 2">
    <name type="scientific">Pseudomonas caricapapayae</name>
    <dbReference type="NCBI Taxonomy" id="46678"/>
    <lineage>
        <taxon>Bacteria</taxon>
        <taxon>Pseudomonadati</taxon>
        <taxon>Pseudomonadota</taxon>
        <taxon>Gammaproteobacteria</taxon>
        <taxon>Pseudomonadales</taxon>
        <taxon>Pseudomonadaceae</taxon>
        <taxon>Pseudomonas</taxon>
    </lineage>
</organism>
<dbReference type="InterPro" id="IPR046072">
    <property type="entry name" value="DUF6031"/>
</dbReference>
<dbReference type="AlphaFoldDB" id="A0A3M6EQX7"/>
<reference evidence="1 2" key="1">
    <citation type="submission" date="2018-08" db="EMBL/GenBank/DDBJ databases">
        <title>Recombination of ecologically and evolutionarily significant loci maintains genetic cohesion in the Pseudomonas syringae species complex.</title>
        <authorList>
            <person name="Dillon M."/>
            <person name="Thakur S."/>
            <person name="Almeida R.N.D."/>
            <person name="Weir B.S."/>
            <person name="Guttman D.S."/>
        </authorList>
    </citation>
    <scope>NUCLEOTIDE SEQUENCE [LARGE SCALE GENOMIC DNA]</scope>
    <source>
        <strain evidence="1 2">ICMP 7496</strain>
    </source>
</reference>
<gene>
    <name evidence="1" type="ORF">ALP05_03513</name>
</gene>
<comment type="caution">
    <text evidence="1">The sequence shown here is derived from an EMBL/GenBank/DDBJ whole genome shotgun (WGS) entry which is preliminary data.</text>
</comment>
<accession>A0A3M6EQX7</accession>
<dbReference type="RefSeq" id="WP_122341252.1">
    <property type="nucleotide sequence ID" value="NZ_RBUY01000179.1"/>
</dbReference>
<dbReference type="EMBL" id="RBUY01000179">
    <property type="protein sequence ID" value="RMV70680.1"/>
    <property type="molecule type" value="Genomic_DNA"/>
</dbReference>
<name>A0A3M6EQX7_9PSED</name>
<proteinExistence type="predicted"/>
<dbReference type="Proteomes" id="UP000269872">
    <property type="component" value="Unassembled WGS sequence"/>
</dbReference>